<comment type="caution">
    <text evidence="1">The sequence shown here is derived from an EMBL/GenBank/DDBJ whole genome shotgun (WGS) entry which is preliminary data.</text>
</comment>
<protein>
    <submittedName>
        <fullName evidence="1">Uncharacterized protein</fullName>
    </submittedName>
</protein>
<gene>
    <name evidence="1" type="ORF">QYF49_13415</name>
</gene>
<evidence type="ECO:0000313" key="1">
    <source>
        <dbReference type="EMBL" id="MDN4074003.1"/>
    </source>
</evidence>
<dbReference type="EMBL" id="JAUHLN010000002">
    <property type="protein sequence ID" value="MDN4074003.1"/>
    <property type="molecule type" value="Genomic_DNA"/>
</dbReference>
<evidence type="ECO:0000313" key="2">
    <source>
        <dbReference type="Proteomes" id="UP001168694"/>
    </source>
</evidence>
<name>A0ABT8E7V7_9BACL</name>
<proteinExistence type="predicted"/>
<dbReference type="RefSeq" id="WP_290400086.1">
    <property type="nucleotide sequence ID" value="NZ_JAUHLN010000002.1"/>
</dbReference>
<accession>A0ABT8E7V7</accession>
<organism evidence="1 2">
    <name type="scientific">Fictibacillus terranigra</name>
    <dbReference type="NCBI Taxonomy" id="3058424"/>
    <lineage>
        <taxon>Bacteria</taxon>
        <taxon>Bacillati</taxon>
        <taxon>Bacillota</taxon>
        <taxon>Bacilli</taxon>
        <taxon>Bacillales</taxon>
        <taxon>Fictibacillaceae</taxon>
        <taxon>Fictibacillus</taxon>
    </lineage>
</organism>
<dbReference type="Proteomes" id="UP001168694">
    <property type="component" value="Unassembled WGS sequence"/>
</dbReference>
<keyword evidence="2" id="KW-1185">Reference proteome</keyword>
<reference evidence="1" key="1">
    <citation type="submission" date="2023-06" db="EMBL/GenBank/DDBJ databases">
        <title>Draft Genome Sequences of Representative Paenibacillus Polymyxa, Bacillus cereus, Fictibacillus sp., and Brevibacillus agri Strains Isolated from Amazonian Dark Earth.</title>
        <authorList>
            <person name="Pellegrinetti T.A."/>
            <person name="Cunha I.C.M."/>
            <person name="Chaves M.G."/>
            <person name="Freitas A.S."/>
            <person name="Silva A.V.R."/>
            <person name="Tsai S.M."/>
            <person name="Mendes L.W."/>
        </authorList>
    </citation>
    <scope>NUCLEOTIDE SEQUENCE</scope>
    <source>
        <strain evidence="1">CENA-BCM004</strain>
    </source>
</reference>
<sequence length="61" mass="6938">MKKNSLLAVIPFLFVLVIYSVYSLTSEKKRIPQDPEENVVILNEEKISSFKDGEIIGIPFP</sequence>